<protein>
    <submittedName>
        <fullName evidence="1">Uncharacterized protein</fullName>
    </submittedName>
</protein>
<reference evidence="2" key="1">
    <citation type="submission" date="2014-03" db="EMBL/GenBank/DDBJ databases">
        <authorList>
            <person name="Aksoy S."/>
            <person name="Warren W."/>
            <person name="Wilson R.K."/>
        </authorList>
    </citation>
    <scope>NUCLEOTIDE SEQUENCE [LARGE SCALE GENOMIC DNA]</scope>
    <source>
        <strain evidence="2">IAEA</strain>
    </source>
</reference>
<dbReference type="VEuPathDB" id="VectorBase:GBRI041199"/>
<reference evidence="1" key="2">
    <citation type="submission" date="2020-05" db="UniProtKB">
        <authorList>
            <consortium name="EnsemblMetazoa"/>
        </authorList>
    </citation>
    <scope>IDENTIFICATION</scope>
    <source>
        <strain evidence="1">IAEA</strain>
    </source>
</reference>
<dbReference type="AlphaFoldDB" id="A0A1A9X1W7"/>
<organism evidence="1 2">
    <name type="scientific">Glossina brevipalpis</name>
    <dbReference type="NCBI Taxonomy" id="37001"/>
    <lineage>
        <taxon>Eukaryota</taxon>
        <taxon>Metazoa</taxon>
        <taxon>Ecdysozoa</taxon>
        <taxon>Arthropoda</taxon>
        <taxon>Hexapoda</taxon>
        <taxon>Insecta</taxon>
        <taxon>Pterygota</taxon>
        <taxon>Neoptera</taxon>
        <taxon>Endopterygota</taxon>
        <taxon>Diptera</taxon>
        <taxon>Brachycera</taxon>
        <taxon>Muscomorpha</taxon>
        <taxon>Hippoboscoidea</taxon>
        <taxon>Glossinidae</taxon>
        <taxon>Glossina</taxon>
    </lineage>
</organism>
<proteinExistence type="predicted"/>
<evidence type="ECO:0000313" key="2">
    <source>
        <dbReference type="Proteomes" id="UP000091820"/>
    </source>
</evidence>
<accession>A0A1A9X1W7</accession>
<dbReference type="Proteomes" id="UP000091820">
    <property type="component" value="Unassembled WGS sequence"/>
</dbReference>
<name>A0A1A9X1W7_9MUSC</name>
<keyword evidence="2" id="KW-1185">Reference proteome</keyword>
<dbReference type="EnsemblMetazoa" id="GBRI041199-RA">
    <property type="protein sequence ID" value="GBRI041199-PA"/>
    <property type="gene ID" value="GBRI041199"/>
</dbReference>
<evidence type="ECO:0000313" key="1">
    <source>
        <dbReference type="EnsemblMetazoa" id="GBRI041199-PA"/>
    </source>
</evidence>
<sequence>MARLNAVEEAKAKKLAEDVPKKEQTLTKTVVTTWGTKQWTLWKKQILTKSEDRDTINKEEENMQTVINLSFNNAAVQGPTLGVEHQPNFNSIKIKATPPFYM</sequence>